<evidence type="ECO:0000256" key="5">
    <source>
        <dbReference type="ARBA" id="ARBA00022490"/>
    </source>
</evidence>
<feature type="compositionally biased region" description="Low complexity" evidence="18">
    <location>
        <begin position="239"/>
        <end position="254"/>
    </location>
</feature>
<evidence type="ECO:0000313" key="23">
    <source>
        <dbReference type="Proteomes" id="UP000267096"/>
    </source>
</evidence>
<dbReference type="GO" id="GO:0071944">
    <property type="term" value="C:cell periphery"/>
    <property type="evidence" value="ECO:0007669"/>
    <property type="project" value="UniProtKB-ARBA"/>
</dbReference>
<evidence type="ECO:0000256" key="11">
    <source>
        <dbReference type="ARBA" id="ARBA00022777"/>
    </source>
</evidence>
<dbReference type="Gene3D" id="1.10.510.10">
    <property type="entry name" value="Transferase(Phosphotransferase) domain 1"/>
    <property type="match status" value="2"/>
</dbReference>
<feature type="compositionally biased region" description="Polar residues" evidence="18">
    <location>
        <begin position="9"/>
        <end position="20"/>
    </location>
</feature>
<dbReference type="InterPro" id="IPR011009">
    <property type="entry name" value="Kinase-like_dom_sf"/>
</dbReference>
<dbReference type="EC" id="2.7.11.1" evidence="4"/>
<evidence type="ECO:0000256" key="13">
    <source>
        <dbReference type="ARBA" id="ARBA00022842"/>
    </source>
</evidence>
<dbReference type="GO" id="GO:0005737">
    <property type="term" value="C:cytoplasm"/>
    <property type="evidence" value="ECO:0007669"/>
    <property type="project" value="UniProtKB-SubCell"/>
</dbReference>
<feature type="region of interest" description="Disordered" evidence="18">
    <location>
        <begin position="1"/>
        <end position="40"/>
    </location>
</feature>
<evidence type="ECO:0000256" key="4">
    <source>
        <dbReference type="ARBA" id="ARBA00012513"/>
    </source>
</evidence>
<reference evidence="24" key="1">
    <citation type="submission" date="2016-04" db="UniProtKB">
        <authorList>
            <consortium name="WormBaseParasite"/>
        </authorList>
    </citation>
    <scope>IDENTIFICATION</scope>
</reference>
<feature type="compositionally biased region" description="Low complexity" evidence="18">
    <location>
        <begin position="522"/>
        <end position="531"/>
    </location>
</feature>
<dbReference type="FunFam" id="3.30.200.20:FF:000391">
    <property type="entry name" value="Large tumor suppressor kinase 1"/>
    <property type="match status" value="1"/>
</dbReference>
<dbReference type="GO" id="GO:0046872">
    <property type="term" value="F:metal ion binding"/>
    <property type="evidence" value="ECO:0007669"/>
    <property type="project" value="UniProtKB-KW"/>
</dbReference>
<evidence type="ECO:0000259" key="19">
    <source>
        <dbReference type="PROSITE" id="PS50011"/>
    </source>
</evidence>
<comment type="subcellular location">
    <subcellularLocation>
        <location evidence="2">Cytoplasm</location>
    </subcellularLocation>
</comment>
<evidence type="ECO:0000256" key="17">
    <source>
        <dbReference type="SAM" id="Coils"/>
    </source>
</evidence>
<evidence type="ECO:0000256" key="7">
    <source>
        <dbReference type="ARBA" id="ARBA00022553"/>
    </source>
</evidence>
<sequence length="1079" mass="121138">MIPPHRPATASTSNPIQMPSSGAVGITLRTPEPSPRIRKDVTPDVRVGVGRHRDKLELIRDSLRPFEQACSSDGATAQAHNIINNNVANNNAEDEMRRQIMLNTLTQIGFEKEAAMLALQLVRFSSVAAAAEVLLNINKDHVFQQDLPRFSNGVYASVAPTASVPLATSSPSYTTAPLSVNNNTNILNIPTTLANAINNNSVSNNNMAYSSAKPAPSILQATQQQQPNMNSANINVPSQVSQAVPAASSSTSSANNNYDDSGSSRSDSPLARIPSPPASYNVRSPSPQRQISSNHFHHPVAAATDFHRTHPHLTLANTNVNAYDYAVPSSSSTQTGVIPVQISALRTGVARSHKVERPHAQQASTVISIEKGVPGAAERFIRPLTSISPQHMNANNAIRRNEAVPVIRTRLEKSHNTMLQINVDSSQMASDGIRRSRYHLNAINDETVHGNGTGLPGIQSILVDPDITTSSYANYVDQLCRRTILMTTNDRDSIANAATSDSTQLHEAYHRTSTAPPHSARSSPPVSTSSTIGNVESDGVVRCVSPLPESITRRLRNKTYESAVKPCRPKMFCFYMEQHVERLLQQYKERQQRAQQLAKEMECADLPENLREQMMNFLTQKESRYLRYRRQKMDKNMFEMIKQIGIGAFGRVSLVKKKDTGQVYAMKTLMKKDVIMKQQAAHVKAERDILAEANSQWIVKLFFSFQDQQSLYFIMEYVPGGDMMQLLINKGVFYEKLARFYIAELTCAIEYVHRLGFIHRDIKPDNILIDQNGHIKLTDFGLCTGLRWTHDKRFYGPDSDEVEGNHSRQDSFNIPSHLMGKNRPKVLDMRNHCKRNQSHSLVGTDNYMAPEVIRGTGHTQLCDWWSVGVILYEMVFGRPPFLSSDRYETQFKIVNWRQFLDLNHPIGAKLSAECINVIRRLCCDQETRLGCENGAQDIKQHNWFKGIDFATLRSTRAEFIPRVDHAEDTSNFDTFDVDSSDQSFDTMAKRVGTATNPAFYEFTFRHFFDFDGQGCPSLRTQRRPSLAPVIETNDKPHNNEVKQPFHQQQQQYQLQQIAYKKPLTKQYSDEFDSDDSLVV</sequence>
<accession>A0A0M3JTH3</accession>
<evidence type="ECO:0000256" key="10">
    <source>
        <dbReference type="ARBA" id="ARBA00022741"/>
    </source>
</evidence>
<dbReference type="Pfam" id="PF00069">
    <property type="entry name" value="Pkinase"/>
    <property type="match status" value="2"/>
</dbReference>
<dbReference type="GO" id="GO:0005524">
    <property type="term" value="F:ATP binding"/>
    <property type="evidence" value="ECO:0007669"/>
    <property type="project" value="UniProtKB-UniRule"/>
</dbReference>
<evidence type="ECO:0000256" key="8">
    <source>
        <dbReference type="ARBA" id="ARBA00022679"/>
    </source>
</evidence>
<dbReference type="AlphaFoldDB" id="A0A0M3JTH3"/>
<dbReference type="PROSITE" id="PS50030">
    <property type="entry name" value="UBA"/>
    <property type="match status" value="1"/>
</dbReference>
<dbReference type="WBParaSite" id="ASIM_0001132901-mRNA-1">
    <property type="protein sequence ID" value="ASIM_0001132901-mRNA-1"/>
    <property type="gene ID" value="ASIM_0001132901"/>
</dbReference>
<keyword evidence="10 16" id="KW-0547">Nucleotide-binding</keyword>
<keyword evidence="6" id="KW-0723">Serine/threonine-protein kinase</keyword>
<evidence type="ECO:0000259" key="20">
    <source>
        <dbReference type="PROSITE" id="PS50030"/>
    </source>
</evidence>
<evidence type="ECO:0000256" key="2">
    <source>
        <dbReference type="ARBA" id="ARBA00004496"/>
    </source>
</evidence>
<dbReference type="GO" id="GO:0009653">
    <property type="term" value="P:anatomical structure morphogenesis"/>
    <property type="evidence" value="ECO:0007669"/>
    <property type="project" value="UniProtKB-ARBA"/>
</dbReference>
<protein>
    <recommendedName>
        <fullName evidence="4">non-specific serine/threonine protein kinase</fullName>
        <ecNumber evidence="4">2.7.11.1</ecNumber>
    </recommendedName>
</protein>
<dbReference type="FunFam" id="1.10.510.10:FF:000086">
    <property type="entry name" value="Non-specific serine/threonine protein kinase"/>
    <property type="match status" value="1"/>
</dbReference>
<feature type="compositionally biased region" description="Polar residues" evidence="18">
    <location>
        <begin position="499"/>
        <end position="516"/>
    </location>
</feature>
<dbReference type="PROSITE" id="PS51285">
    <property type="entry name" value="AGC_KINASE_CTER"/>
    <property type="match status" value="1"/>
</dbReference>
<dbReference type="PROSITE" id="PS00108">
    <property type="entry name" value="PROTEIN_KINASE_ST"/>
    <property type="match status" value="1"/>
</dbReference>
<dbReference type="InterPro" id="IPR017441">
    <property type="entry name" value="Protein_kinase_ATP_BS"/>
</dbReference>
<evidence type="ECO:0000256" key="14">
    <source>
        <dbReference type="ARBA" id="ARBA00047899"/>
    </source>
</evidence>
<gene>
    <name evidence="22" type="ORF">ASIM_LOCUS10887</name>
</gene>
<dbReference type="PANTHER" id="PTHR24356:SF418">
    <property type="entry name" value="SERINE_THREONINE-PROTEIN KINASE WARTS"/>
    <property type="match status" value="1"/>
</dbReference>
<dbReference type="CDD" id="cd21774">
    <property type="entry name" value="MobB_LATS"/>
    <property type="match status" value="1"/>
</dbReference>
<evidence type="ECO:0000256" key="18">
    <source>
        <dbReference type="SAM" id="MobiDB-lite"/>
    </source>
</evidence>
<dbReference type="GO" id="GO:0045177">
    <property type="term" value="C:apical part of cell"/>
    <property type="evidence" value="ECO:0007669"/>
    <property type="project" value="UniProtKB-ARBA"/>
</dbReference>
<evidence type="ECO:0000256" key="6">
    <source>
        <dbReference type="ARBA" id="ARBA00022527"/>
    </source>
</evidence>
<dbReference type="InterPro" id="IPR009060">
    <property type="entry name" value="UBA-like_sf"/>
</dbReference>
<dbReference type="GO" id="GO:0046620">
    <property type="term" value="P:regulation of organ growth"/>
    <property type="evidence" value="ECO:0007669"/>
    <property type="project" value="TreeGrafter"/>
</dbReference>
<dbReference type="Proteomes" id="UP000267096">
    <property type="component" value="Unassembled WGS sequence"/>
</dbReference>
<dbReference type="InterPro" id="IPR008271">
    <property type="entry name" value="Ser/Thr_kinase_AS"/>
</dbReference>
<comment type="cofactor">
    <cofactor evidence="1">
        <name>Mg(2+)</name>
        <dbReference type="ChEBI" id="CHEBI:18420"/>
    </cofactor>
</comment>
<reference evidence="22 23" key="2">
    <citation type="submission" date="2018-11" db="EMBL/GenBank/DDBJ databases">
        <authorList>
            <consortium name="Pathogen Informatics"/>
        </authorList>
    </citation>
    <scope>NUCLEOTIDE SEQUENCE [LARGE SCALE GENOMIC DNA]</scope>
</reference>
<keyword evidence="8" id="KW-0808">Transferase</keyword>
<dbReference type="GO" id="GO:0004674">
    <property type="term" value="F:protein serine/threonine kinase activity"/>
    <property type="evidence" value="ECO:0007669"/>
    <property type="project" value="UniProtKB-KW"/>
</dbReference>
<organism evidence="24">
    <name type="scientific">Anisakis simplex</name>
    <name type="common">Herring worm</name>
    <dbReference type="NCBI Taxonomy" id="6269"/>
    <lineage>
        <taxon>Eukaryota</taxon>
        <taxon>Metazoa</taxon>
        <taxon>Ecdysozoa</taxon>
        <taxon>Nematoda</taxon>
        <taxon>Chromadorea</taxon>
        <taxon>Rhabditida</taxon>
        <taxon>Spirurina</taxon>
        <taxon>Ascaridomorpha</taxon>
        <taxon>Ascaridoidea</taxon>
        <taxon>Anisakidae</taxon>
        <taxon>Anisakis</taxon>
        <taxon>Anisakis simplex complex</taxon>
    </lineage>
</organism>
<evidence type="ECO:0000256" key="3">
    <source>
        <dbReference type="ARBA" id="ARBA00009903"/>
    </source>
</evidence>
<dbReference type="InterPro" id="IPR050236">
    <property type="entry name" value="Ser_Thr_kinase_AGC"/>
</dbReference>
<evidence type="ECO:0000313" key="24">
    <source>
        <dbReference type="WBParaSite" id="ASIM_0001132901-mRNA-1"/>
    </source>
</evidence>
<dbReference type="InterPro" id="IPR000961">
    <property type="entry name" value="AGC-kinase_C"/>
</dbReference>
<evidence type="ECO:0000256" key="15">
    <source>
        <dbReference type="ARBA" id="ARBA00048679"/>
    </source>
</evidence>
<evidence type="ECO:0000259" key="21">
    <source>
        <dbReference type="PROSITE" id="PS51285"/>
    </source>
</evidence>
<comment type="catalytic activity">
    <reaction evidence="14">
        <text>L-threonyl-[protein] + ATP = O-phospho-L-threonyl-[protein] + ADP + H(+)</text>
        <dbReference type="Rhea" id="RHEA:46608"/>
        <dbReference type="Rhea" id="RHEA-COMP:11060"/>
        <dbReference type="Rhea" id="RHEA-COMP:11605"/>
        <dbReference type="ChEBI" id="CHEBI:15378"/>
        <dbReference type="ChEBI" id="CHEBI:30013"/>
        <dbReference type="ChEBI" id="CHEBI:30616"/>
        <dbReference type="ChEBI" id="CHEBI:61977"/>
        <dbReference type="ChEBI" id="CHEBI:456216"/>
        <dbReference type="EC" id="2.7.11.1"/>
    </reaction>
</comment>
<keyword evidence="23" id="KW-1185">Reference proteome</keyword>
<dbReference type="SMART" id="SM00220">
    <property type="entry name" value="S_TKc"/>
    <property type="match status" value="1"/>
</dbReference>
<dbReference type="GO" id="GO:0048731">
    <property type="term" value="P:system development"/>
    <property type="evidence" value="ECO:0007669"/>
    <property type="project" value="UniProtKB-ARBA"/>
</dbReference>
<evidence type="ECO:0000313" key="22">
    <source>
        <dbReference type="EMBL" id="VDK43867.1"/>
    </source>
</evidence>
<proteinExistence type="inferred from homology"/>
<dbReference type="PROSITE" id="PS50011">
    <property type="entry name" value="PROTEIN_KINASE_DOM"/>
    <property type="match status" value="1"/>
</dbReference>
<dbReference type="Gene3D" id="3.30.200.20">
    <property type="entry name" value="Phosphorylase Kinase, domain 1"/>
    <property type="match status" value="2"/>
</dbReference>
<evidence type="ECO:0000256" key="12">
    <source>
        <dbReference type="ARBA" id="ARBA00022840"/>
    </source>
</evidence>
<keyword evidence="5" id="KW-0963">Cytoplasm</keyword>
<feature type="compositionally biased region" description="Polar residues" evidence="18">
    <location>
        <begin position="255"/>
        <end position="267"/>
    </location>
</feature>
<dbReference type="FunFam" id="1.10.510.10:FF:000057">
    <property type="entry name" value="Non-specific serine/threonine protein kinase"/>
    <property type="match status" value="1"/>
</dbReference>
<feature type="coiled-coil region" evidence="17">
    <location>
        <begin position="577"/>
        <end position="604"/>
    </location>
</feature>
<comment type="catalytic activity">
    <reaction evidence="15">
        <text>L-seryl-[protein] + ATP = O-phospho-L-seryl-[protein] + ADP + H(+)</text>
        <dbReference type="Rhea" id="RHEA:17989"/>
        <dbReference type="Rhea" id="RHEA-COMP:9863"/>
        <dbReference type="Rhea" id="RHEA-COMP:11604"/>
        <dbReference type="ChEBI" id="CHEBI:15378"/>
        <dbReference type="ChEBI" id="CHEBI:29999"/>
        <dbReference type="ChEBI" id="CHEBI:30616"/>
        <dbReference type="ChEBI" id="CHEBI:83421"/>
        <dbReference type="ChEBI" id="CHEBI:456216"/>
        <dbReference type="EC" id="2.7.11.1"/>
    </reaction>
</comment>
<feature type="binding site" evidence="16">
    <location>
        <position position="677"/>
    </location>
    <ligand>
        <name>ATP</name>
        <dbReference type="ChEBI" id="CHEBI:30616"/>
    </ligand>
</feature>
<dbReference type="SMART" id="SM00133">
    <property type="entry name" value="S_TK_X"/>
    <property type="match status" value="1"/>
</dbReference>
<keyword evidence="17" id="KW-0175">Coiled coil</keyword>
<keyword evidence="12 16" id="KW-0067">ATP-binding</keyword>
<keyword evidence="9" id="KW-0479">Metal-binding</keyword>
<dbReference type="GO" id="GO:0042308">
    <property type="term" value="P:negative regulation of protein import into nucleus"/>
    <property type="evidence" value="ECO:0007669"/>
    <property type="project" value="UniProtKB-ARBA"/>
</dbReference>
<evidence type="ECO:0000256" key="1">
    <source>
        <dbReference type="ARBA" id="ARBA00001946"/>
    </source>
</evidence>
<feature type="region of interest" description="Disordered" evidence="18">
    <location>
        <begin position="1029"/>
        <end position="1049"/>
    </location>
</feature>
<feature type="region of interest" description="Disordered" evidence="18">
    <location>
        <begin position="239"/>
        <end position="291"/>
    </location>
</feature>
<dbReference type="PROSITE" id="PS00107">
    <property type="entry name" value="PROTEIN_KINASE_ATP"/>
    <property type="match status" value="1"/>
</dbReference>
<keyword evidence="11" id="KW-0418">Kinase</keyword>
<dbReference type="InterPro" id="IPR000719">
    <property type="entry name" value="Prot_kinase_dom"/>
</dbReference>
<comment type="similarity">
    <text evidence="3">Belongs to the protein kinase superfamily. AGC Ser/Thr protein kinase family.</text>
</comment>
<dbReference type="PANTHER" id="PTHR24356">
    <property type="entry name" value="SERINE/THREONINE-PROTEIN KINASE"/>
    <property type="match status" value="1"/>
</dbReference>
<feature type="domain" description="UBA" evidence="20">
    <location>
        <begin position="92"/>
        <end position="137"/>
    </location>
</feature>
<feature type="region of interest" description="Disordered" evidence="18">
    <location>
        <begin position="499"/>
        <end position="533"/>
    </location>
</feature>
<feature type="compositionally biased region" description="Polar residues" evidence="18">
    <location>
        <begin position="281"/>
        <end position="291"/>
    </location>
</feature>
<dbReference type="GO" id="GO:0043065">
    <property type="term" value="P:positive regulation of apoptotic process"/>
    <property type="evidence" value="ECO:0007669"/>
    <property type="project" value="TreeGrafter"/>
</dbReference>
<evidence type="ECO:0000256" key="9">
    <source>
        <dbReference type="ARBA" id="ARBA00022723"/>
    </source>
</evidence>
<name>A0A0M3JTH3_ANISI</name>
<evidence type="ECO:0000256" key="16">
    <source>
        <dbReference type="PROSITE-ProRule" id="PRU10141"/>
    </source>
</evidence>
<dbReference type="OrthoDB" id="2156623at2759"/>
<dbReference type="GO" id="GO:0000082">
    <property type="term" value="P:G1/S transition of mitotic cell cycle"/>
    <property type="evidence" value="ECO:0007669"/>
    <property type="project" value="TreeGrafter"/>
</dbReference>
<feature type="domain" description="AGC-kinase C-terminal" evidence="21">
    <location>
        <begin position="945"/>
        <end position="1014"/>
    </location>
</feature>
<dbReference type="SUPFAM" id="SSF46934">
    <property type="entry name" value="UBA-like"/>
    <property type="match status" value="1"/>
</dbReference>
<dbReference type="SUPFAM" id="SSF56112">
    <property type="entry name" value="Protein kinase-like (PK-like)"/>
    <property type="match status" value="1"/>
</dbReference>
<keyword evidence="7" id="KW-0597">Phosphoprotein</keyword>
<dbReference type="InterPro" id="IPR015940">
    <property type="entry name" value="UBA"/>
</dbReference>
<dbReference type="EMBL" id="UYRR01031024">
    <property type="protein sequence ID" value="VDK43867.1"/>
    <property type="molecule type" value="Genomic_DNA"/>
</dbReference>
<feature type="domain" description="Protein kinase" evidence="19">
    <location>
        <begin position="638"/>
        <end position="944"/>
    </location>
</feature>
<dbReference type="GO" id="GO:0035329">
    <property type="term" value="P:hippo signaling"/>
    <property type="evidence" value="ECO:0007669"/>
    <property type="project" value="TreeGrafter"/>
</dbReference>
<keyword evidence="13" id="KW-0460">Magnesium</keyword>